<dbReference type="Proteomes" id="UP001321473">
    <property type="component" value="Unassembled WGS sequence"/>
</dbReference>
<comment type="caution">
    <text evidence="2">The sequence shown here is derived from an EMBL/GenBank/DDBJ whole genome shotgun (WGS) entry which is preliminary data.</text>
</comment>
<feature type="region of interest" description="Disordered" evidence="1">
    <location>
        <begin position="1"/>
        <end position="20"/>
    </location>
</feature>
<dbReference type="EMBL" id="JARKHS020015364">
    <property type="protein sequence ID" value="KAK8774503.1"/>
    <property type="molecule type" value="Genomic_DNA"/>
</dbReference>
<sequence>MHNERRKCGGKGPDSALTHKFRGRRESVAIDIVWETGSTAAEAAFGAGAVDRPLSVHNLRVVQRPIIDCRSGGGVDGSRG</sequence>
<proteinExistence type="predicted"/>
<evidence type="ECO:0000313" key="3">
    <source>
        <dbReference type="Proteomes" id="UP001321473"/>
    </source>
</evidence>
<gene>
    <name evidence="2" type="ORF">V5799_010966</name>
</gene>
<dbReference type="AlphaFoldDB" id="A0AAQ4EJ93"/>
<accession>A0AAQ4EJ93</accession>
<keyword evidence="3" id="KW-1185">Reference proteome</keyword>
<evidence type="ECO:0000313" key="2">
    <source>
        <dbReference type="EMBL" id="KAK8774503.1"/>
    </source>
</evidence>
<protein>
    <submittedName>
        <fullName evidence="2">Uncharacterized protein</fullName>
    </submittedName>
</protein>
<evidence type="ECO:0000256" key="1">
    <source>
        <dbReference type="SAM" id="MobiDB-lite"/>
    </source>
</evidence>
<name>A0AAQ4EJ93_AMBAM</name>
<organism evidence="2 3">
    <name type="scientific">Amblyomma americanum</name>
    <name type="common">Lone star tick</name>
    <dbReference type="NCBI Taxonomy" id="6943"/>
    <lineage>
        <taxon>Eukaryota</taxon>
        <taxon>Metazoa</taxon>
        <taxon>Ecdysozoa</taxon>
        <taxon>Arthropoda</taxon>
        <taxon>Chelicerata</taxon>
        <taxon>Arachnida</taxon>
        <taxon>Acari</taxon>
        <taxon>Parasitiformes</taxon>
        <taxon>Ixodida</taxon>
        <taxon>Ixodoidea</taxon>
        <taxon>Ixodidae</taxon>
        <taxon>Amblyomminae</taxon>
        <taxon>Amblyomma</taxon>
    </lineage>
</organism>
<reference evidence="2 3" key="1">
    <citation type="journal article" date="2023" name="Arcadia Sci">
        <title>De novo assembly of a long-read Amblyomma americanum tick genome.</title>
        <authorList>
            <person name="Chou S."/>
            <person name="Poskanzer K.E."/>
            <person name="Rollins M."/>
            <person name="Thuy-Boun P.S."/>
        </authorList>
    </citation>
    <scope>NUCLEOTIDE SEQUENCE [LARGE SCALE GENOMIC DNA]</scope>
    <source>
        <strain evidence="2">F_SG_1</strain>
        <tissue evidence="2">Salivary glands</tissue>
    </source>
</reference>